<sequence>MTDQPAFTTTDATARPNVARMYDYFLGGSHNFAADRAAADRVLEIFPETGVAAQTNRHFLRRAVRYAAEQGVRQFLDIGAGLPTQGTVHEVVQTVAPEARVVYVDYDEVAVSYAGQLLAGVPGTAVVQGDLRRPDELLAHPDVRATLDLDRPVAVLLLAVLHFVPDDDDPWAAIARLRDATVPGSHLVLSHLTLDGIPPELAERGQAVYRNSTAPLVPRTHAETLRFFAGYDLVEPGLVETTRWRPDDEAKAVDSHGYAGVGVVSRPAADNRRITAACGTA</sequence>
<organism evidence="1 2">
    <name type="scientific">Micromonospora acroterricola</name>
    <dbReference type="NCBI Taxonomy" id="2202421"/>
    <lineage>
        <taxon>Bacteria</taxon>
        <taxon>Bacillati</taxon>
        <taxon>Actinomycetota</taxon>
        <taxon>Actinomycetes</taxon>
        <taxon>Micromonosporales</taxon>
        <taxon>Micromonosporaceae</taxon>
        <taxon>Micromonospora</taxon>
    </lineage>
</organism>
<evidence type="ECO:0000313" key="2">
    <source>
        <dbReference type="Proteomes" id="UP000245410"/>
    </source>
</evidence>
<dbReference type="Gene3D" id="3.40.50.150">
    <property type="entry name" value="Vaccinia Virus protein VP39"/>
    <property type="match status" value="1"/>
</dbReference>
<protein>
    <recommendedName>
        <fullName evidence="3">S-adenosyl methyltransferase</fullName>
    </recommendedName>
</protein>
<accession>A0A317D7M2</accession>
<dbReference type="SUPFAM" id="SSF53335">
    <property type="entry name" value="S-adenosyl-L-methionine-dependent methyltransferases"/>
    <property type="match status" value="1"/>
</dbReference>
<dbReference type="Pfam" id="PF04672">
    <property type="entry name" value="Methyltransf_19"/>
    <property type="match status" value="1"/>
</dbReference>
<evidence type="ECO:0000313" key="1">
    <source>
        <dbReference type="EMBL" id="PWR10881.1"/>
    </source>
</evidence>
<dbReference type="EMBL" id="QGKR01000148">
    <property type="protein sequence ID" value="PWR10881.1"/>
    <property type="molecule type" value="Genomic_DNA"/>
</dbReference>
<name>A0A317D7M2_9ACTN</name>
<dbReference type="Proteomes" id="UP000245410">
    <property type="component" value="Unassembled WGS sequence"/>
</dbReference>
<dbReference type="OrthoDB" id="4073278at2"/>
<dbReference type="InterPro" id="IPR029063">
    <property type="entry name" value="SAM-dependent_MTases_sf"/>
</dbReference>
<reference evidence="1 2" key="1">
    <citation type="submission" date="2018-05" db="EMBL/GenBank/DDBJ databases">
        <title>Micromonospora atacamensis sp. nov., a novel actinobacteria isolated from high altitude Atacama Desert soil.</title>
        <authorList>
            <person name="Carro L."/>
            <person name="Golinska P."/>
            <person name="Klenk H.-P."/>
            <person name="Goodfellow M."/>
        </authorList>
    </citation>
    <scope>NUCLEOTIDE SEQUENCE [LARGE SCALE GENOMIC DNA]</scope>
    <source>
        <strain evidence="1 2">5R2A7</strain>
    </source>
</reference>
<keyword evidence="2" id="KW-1185">Reference proteome</keyword>
<dbReference type="CDD" id="cd02440">
    <property type="entry name" value="AdoMet_MTases"/>
    <property type="match status" value="1"/>
</dbReference>
<evidence type="ECO:0008006" key="3">
    <source>
        <dbReference type="Google" id="ProtNLM"/>
    </source>
</evidence>
<comment type="caution">
    <text evidence="1">The sequence shown here is derived from an EMBL/GenBank/DDBJ whole genome shotgun (WGS) entry which is preliminary data.</text>
</comment>
<dbReference type="PIRSF" id="PIRSF017393">
    <property type="entry name" value="MTase_SAV2177"/>
    <property type="match status" value="1"/>
</dbReference>
<gene>
    <name evidence="1" type="ORF">DKT68_07575</name>
</gene>
<proteinExistence type="predicted"/>
<dbReference type="AlphaFoldDB" id="A0A317D7M2"/>
<dbReference type="InterPro" id="IPR006764">
    <property type="entry name" value="SAM_dep_MeTrfase_SAV2177_type"/>
</dbReference>